<evidence type="ECO:0000256" key="4">
    <source>
        <dbReference type="PIRNR" id="PIRNR006181"/>
    </source>
</evidence>
<evidence type="ECO:0000313" key="6">
    <source>
        <dbReference type="EMBL" id="MBB2891640.1"/>
    </source>
</evidence>
<sequence>MTSRRARASSGTPALDLLTGSGASFRVHEFEHDRGAASFGMEAAEVLGVAPERVFKTLVAQTDRAADKGLVVAAVPVDKQLDLKALARELGCKRAALADPAVAERTTGYLVGGISPLGQKRALRTVVDESALSCETVLVSGGRRGLDVELAPADLLRLTDASAASIAR</sequence>
<comment type="caution">
    <text evidence="6">The sequence shown here is derived from an EMBL/GenBank/DDBJ whole genome shotgun (WGS) entry which is preliminary data.</text>
</comment>
<dbReference type="GO" id="GO:0006412">
    <property type="term" value="P:translation"/>
    <property type="evidence" value="ECO:0007669"/>
    <property type="project" value="UniProtKB-KW"/>
</dbReference>
<accession>A0A839N1L0</accession>
<dbReference type="NCBIfam" id="TIGR00011">
    <property type="entry name" value="YbaK_EbsC"/>
    <property type="match status" value="1"/>
</dbReference>
<dbReference type="SUPFAM" id="SSF55826">
    <property type="entry name" value="YbaK/ProRS associated domain"/>
    <property type="match status" value="1"/>
</dbReference>
<name>A0A839N1L0_9MICO</name>
<dbReference type="GO" id="GO:0002161">
    <property type="term" value="F:aminoacyl-tRNA deacylase activity"/>
    <property type="evidence" value="ECO:0007669"/>
    <property type="project" value="InterPro"/>
</dbReference>
<dbReference type="PIRSF" id="PIRSF006181">
    <property type="entry name" value="EbsC_YbaK"/>
    <property type="match status" value="1"/>
</dbReference>
<dbReference type="Proteomes" id="UP000559182">
    <property type="component" value="Unassembled WGS sequence"/>
</dbReference>
<evidence type="ECO:0000256" key="3">
    <source>
        <dbReference type="ARBA" id="ARBA00023239"/>
    </source>
</evidence>
<proteinExistence type="inferred from homology"/>
<dbReference type="InterPro" id="IPR004369">
    <property type="entry name" value="Prolyl-tRNA_editing_YbaK/EbsC"/>
</dbReference>
<dbReference type="EMBL" id="JACHVQ010000001">
    <property type="protein sequence ID" value="MBB2891640.1"/>
    <property type="molecule type" value="Genomic_DNA"/>
</dbReference>
<dbReference type="InterPro" id="IPR036754">
    <property type="entry name" value="YbaK/aa-tRNA-synt-asso_dom_sf"/>
</dbReference>
<protein>
    <recommendedName>
        <fullName evidence="4">Cys-tRNA(Pro)/Cys-tRNA(Cys) deacylase</fullName>
        <ecNumber evidence="4">4.2.-.-</ecNumber>
    </recommendedName>
</protein>
<dbReference type="GO" id="GO:0016829">
    <property type="term" value="F:lyase activity"/>
    <property type="evidence" value="ECO:0007669"/>
    <property type="project" value="UniProtKB-KW"/>
</dbReference>
<comment type="similarity">
    <text evidence="1 4">Belongs to the prolyl-tRNA editing family. YbaK/EbsC subfamily.</text>
</comment>
<keyword evidence="7" id="KW-1185">Reference proteome</keyword>
<evidence type="ECO:0000256" key="1">
    <source>
        <dbReference type="ARBA" id="ARBA00009798"/>
    </source>
</evidence>
<dbReference type="EC" id="4.2.-.-" evidence="4"/>
<dbReference type="PANTHER" id="PTHR30411:SF0">
    <property type="entry name" value="CYS-TRNA(PRO)_CYS-TRNA(CYS) DEACYLASE YBAK"/>
    <property type="match status" value="1"/>
</dbReference>
<dbReference type="AlphaFoldDB" id="A0A839N1L0"/>
<feature type="domain" description="YbaK/aminoacyl-tRNA synthetase-associated" evidence="5">
    <location>
        <begin position="42"/>
        <end position="158"/>
    </location>
</feature>
<evidence type="ECO:0000256" key="2">
    <source>
        <dbReference type="ARBA" id="ARBA00022917"/>
    </source>
</evidence>
<dbReference type="Gene3D" id="3.90.960.10">
    <property type="entry name" value="YbaK/aminoacyl-tRNA synthetase-associated domain"/>
    <property type="match status" value="1"/>
</dbReference>
<keyword evidence="3 4" id="KW-0456">Lyase</keyword>
<dbReference type="CDD" id="cd00002">
    <property type="entry name" value="YbaK_deacylase"/>
    <property type="match status" value="1"/>
</dbReference>
<gene>
    <name evidence="6" type="ORF">FHU39_001624</name>
</gene>
<evidence type="ECO:0000313" key="7">
    <source>
        <dbReference type="Proteomes" id="UP000559182"/>
    </source>
</evidence>
<keyword evidence="6" id="KW-0378">Hydrolase</keyword>
<dbReference type="Pfam" id="PF04073">
    <property type="entry name" value="tRNA_edit"/>
    <property type="match status" value="1"/>
</dbReference>
<dbReference type="PANTHER" id="PTHR30411">
    <property type="entry name" value="CYTOPLASMIC PROTEIN"/>
    <property type="match status" value="1"/>
</dbReference>
<evidence type="ECO:0000259" key="5">
    <source>
        <dbReference type="Pfam" id="PF04073"/>
    </source>
</evidence>
<reference evidence="6 7" key="1">
    <citation type="submission" date="2020-08" db="EMBL/GenBank/DDBJ databases">
        <title>Sequencing the genomes of 1000 actinobacteria strains.</title>
        <authorList>
            <person name="Klenk H.-P."/>
        </authorList>
    </citation>
    <scope>NUCLEOTIDE SEQUENCE [LARGE SCALE GENOMIC DNA]</scope>
    <source>
        <strain evidence="6 7">DSM 105369</strain>
    </source>
</reference>
<keyword evidence="2 4" id="KW-0648">Protein biosynthesis</keyword>
<organism evidence="6 7">
    <name type="scientific">Flexivirga oryzae</name>
    <dbReference type="NCBI Taxonomy" id="1794944"/>
    <lineage>
        <taxon>Bacteria</taxon>
        <taxon>Bacillati</taxon>
        <taxon>Actinomycetota</taxon>
        <taxon>Actinomycetes</taxon>
        <taxon>Micrococcales</taxon>
        <taxon>Dermacoccaceae</taxon>
        <taxon>Flexivirga</taxon>
    </lineage>
</organism>
<dbReference type="InterPro" id="IPR007214">
    <property type="entry name" value="YbaK/aa-tRNA-synth-assoc-dom"/>
</dbReference>